<reference evidence="1 2" key="1">
    <citation type="submission" date="2019-01" db="EMBL/GenBank/DDBJ databases">
        <authorList>
            <person name="Sayadi A."/>
        </authorList>
    </citation>
    <scope>NUCLEOTIDE SEQUENCE [LARGE SCALE GENOMIC DNA]</scope>
</reference>
<dbReference type="EMBL" id="CAACVG010008100">
    <property type="protein sequence ID" value="VEN48437.1"/>
    <property type="molecule type" value="Genomic_DNA"/>
</dbReference>
<organism evidence="1 2">
    <name type="scientific">Callosobruchus maculatus</name>
    <name type="common">Southern cowpea weevil</name>
    <name type="synonym">Pulse bruchid</name>
    <dbReference type="NCBI Taxonomy" id="64391"/>
    <lineage>
        <taxon>Eukaryota</taxon>
        <taxon>Metazoa</taxon>
        <taxon>Ecdysozoa</taxon>
        <taxon>Arthropoda</taxon>
        <taxon>Hexapoda</taxon>
        <taxon>Insecta</taxon>
        <taxon>Pterygota</taxon>
        <taxon>Neoptera</taxon>
        <taxon>Endopterygota</taxon>
        <taxon>Coleoptera</taxon>
        <taxon>Polyphaga</taxon>
        <taxon>Cucujiformia</taxon>
        <taxon>Chrysomeloidea</taxon>
        <taxon>Chrysomelidae</taxon>
        <taxon>Bruchinae</taxon>
        <taxon>Bruchini</taxon>
        <taxon>Callosobruchus</taxon>
    </lineage>
</organism>
<proteinExistence type="predicted"/>
<evidence type="ECO:0000313" key="2">
    <source>
        <dbReference type="Proteomes" id="UP000410492"/>
    </source>
</evidence>
<keyword evidence="2" id="KW-1185">Reference proteome</keyword>
<name>A0A653CKP3_CALMS</name>
<dbReference type="AlphaFoldDB" id="A0A653CKP3"/>
<evidence type="ECO:0000313" key="1">
    <source>
        <dbReference type="EMBL" id="VEN48437.1"/>
    </source>
</evidence>
<gene>
    <name evidence="1" type="ORF">CALMAC_LOCUS9896</name>
</gene>
<sequence length="55" mass="6195">MQMWLNLPWVVVSGYATGQATALLSVHLQNVTLVLMLSYHSHANLTSRDFPKQLL</sequence>
<protein>
    <submittedName>
        <fullName evidence="1">Uncharacterized protein</fullName>
    </submittedName>
</protein>
<accession>A0A653CKP3</accession>
<dbReference type="Proteomes" id="UP000410492">
    <property type="component" value="Unassembled WGS sequence"/>
</dbReference>